<reference evidence="1" key="1">
    <citation type="journal article" date="2023" name="Int. J. Syst. Evol. Microbiol.">
        <title>&lt;i&gt;Holtiella tumoricola&lt;/i&gt; gen. nov. sp. nov., isolated from a human clinical sample.</title>
        <authorList>
            <person name="Allen-Vercoe E."/>
            <person name="Daigneault M.C."/>
            <person name="Vancuren S.J."/>
            <person name="Cochrane K."/>
            <person name="O'Neal L.L."/>
            <person name="Sankaranarayanan K."/>
            <person name="Lawson P.A."/>
        </authorList>
    </citation>
    <scope>NUCLEOTIDE SEQUENCE</scope>
    <source>
        <strain evidence="1">CC70A</strain>
    </source>
</reference>
<name>A0AA42DLC8_9FIRM</name>
<gene>
    <name evidence="1" type="ORF">PBV87_05765</name>
</gene>
<keyword evidence="2" id="KW-1185">Reference proteome</keyword>
<evidence type="ECO:0000313" key="1">
    <source>
        <dbReference type="EMBL" id="MDA3731005.1"/>
    </source>
</evidence>
<accession>A0AA42DLC8</accession>
<organism evidence="1 2">
    <name type="scientific">Holtiella tumoricola</name>
    <dbReference type="NCBI Taxonomy" id="3018743"/>
    <lineage>
        <taxon>Bacteria</taxon>
        <taxon>Bacillati</taxon>
        <taxon>Bacillota</taxon>
        <taxon>Clostridia</taxon>
        <taxon>Lachnospirales</taxon>
        <taxon>Cellulosilyticaceae</taxon>
        <taxon>Holtiella</taxon>
    </lineage>
</organism>
<dbReference type="Proteomes" id="UP001169242">
    <property type="component" value="Unassembled WGS sequence"/>
</dbReference>
<dbReference type="AlphaFoldDB" id="A0AA42DLC8"/>
<dbReference type="EMBL" id="JAQIFT010000021">
    <property type="protein sequence ID" value="MDA3731005.1"/>
    <property type="molecule type" value="Genomic_DNA"/>
</dbReference>
<proteinExistence type="predicted"/>
<protein>
    <submittedName>
        <fullName evidence="1">Uncharacterized protein</fullName>
    </submittedName>
</protein>
<dbReference type="RefSeq" id="WP_271011476.1">
    <property type="nucleotide sequence ID" value="NZ_JAQIFT010000021.1"/>
</dbReference>
<evidence type="ECO:0000313" key="2">
    <source>
        <dbReference type="Proteomes" id="UP001169242"/>
    </source>
</evidence>
<comment type="caution">
    <text evidence="1">The sequence shown here is derived from an EMBL/GenBank/DDBJ whole genome shotgun (WGS) entry which is preliminary data.</text>
</comment>
<sequence>MNGVIAVWEFIQDQILGMQWLNSVIGWMLSIVGVDITSKALSYGKLLTPDQIINYIERCSNA</sequence>